<dbReference type="PANTHER" id="PTHR36453">
    <property type="entry name" value="SECRETED PROTEIN-RELATED"/>
    <property type="match status" value="1"/>
</dbReference>
<dbReference type="Pfam" id="PF13229">
    <property type="entry name" value="Beta_helix"/>
    <property type="match status" value="2"/>
</dbReference>
<dbReference type="InterPro" id="IPR011050">
    <property type="entry name" value="Pectin_lyase_fold/virulence"/>
</dbReference>
<feature type="domain" description="Right handed beta helix" evidence="1">
    <location>
        <begin position="283"/>
        <end position="378"/>
    </location>
</feature>
<dbReference type="PANTHER" id="PTHR36453:SF1">
    <property type="entry name" value="RIGHT HANDED BETA HELIX DOMAIN-CONTAINING PROTEIN"/>
    <property type="match status" value="1"/>
</dbReference>
<dbReference type="InterPro" id="IPR012334">
    <property type="entry name" value="Pectin_lyas_fold"/>
</dbReference>
<gene>
    <name evidence="2" type="ORF">H8730_08230</name>
</gene>
<reference evidence="2" key="1">
    <citation type="submission" date="2020-08" db="EMBL/GenBank/DDBJ databases">
        <title>Genome public.</title>
        <authorList>
            <person name="Liu C."/>
            <person name="Sun Q."/>
        </authorList>
    </citation>
    <scope>NUCLEOTIDE SEQUENCE</scope>
    <source>
        <strain evidence="2">NSJ-32</strain>
    </source>
</reference>
<proteinExistence type="predicted"/>
<accession>A0A926I0T9</accession>
<protein>
    <submittedName>
        <fullName evidence="2">Right-handed parallel beta-helix repeat-containing protein</fullName>
    </submittedName>
</protein>
<comment type="caution">
    <text evidence="2">The sequence shown here is derived from an EMBL/GenBank/DDBJ whole genome shotgun (WGS) entry which is preliminary data.</text>
</comment>
<dbReference type="InterPro" id="IPR039448">
    <property type="entry name" value="Beta_helix"/>
</dbReference>
<dbReference type="Proteomes" id="UP000657006">
    <property type="component" value="Unassembled WGS sequence"/>
</dbReference>
<dbReference type="RefSeq" id="WP_249289672.1">
    <property type="nucleotide sequence ID" value="NZ_JACRSQ010000010.1"/>
</dbReference>
<name>A0A926I0T9_9FIRM</name>
<dbReference type="EMBL" id="JACRSQ010000010">
    <property type="protein sequence ID" value="MBC8543529.1"/>
    <property type="molecule type" value="Genomic_DNA"/>
</dbReference>
<evidence type="ECO:0000259" key="1">
    <source>
        <dbReference type="Pfam" id="PF13229"/>
    </source>
</evidence>
<dbReference type="SUPFAM" id="SSF51126">
    <property type="entry name" value="Pectin lyase-like"/>
    <property type="match status" value="1"/>
</dbReference>
<dbReference type="SMART" id="SM00710">
    <property type="entry name" value="PbH1"/>
    <property type="match status" value="7"/>
</dbReference>
<dbReference type="AlphaFoldDB" id="A0A926I0T9"/>
<dbReference type="InterPro" id="IPR006626">
    <property type="entry name" value="PbH1"/>
</dbReference>
<sequence length="797" mass="89969">MINKPTQIRISAADGSQGLRKALSQCAGDKVQILLAPGLYYVDETIQLGAPQSNVEIRGEGDVRLVGGKRLYGWKPVSDPSVRERLDESVRDAVRVLDLQENGVSDYGHLGRRGFSGDQIPSHGELFFDGIPMNLSQYPKKGNYLPITGYEKEIINECEEKIGHPDSFYRFDDPRPSKWAANSDLWVHGYWCWDWANSYEHVTELDPDAMTVSLKEVPENRIRGYKPGQRFCFLNILEEVNTPGDYYVDREKGLLYFYPPSQMDENTELLFSVLETPFFDLQDAQGVTIAGVTMECIRGIALAANGVSDLTIDGCHFRNIGNHAIDCKGGLRNRILNCTIHDCGDGGIEITGGDRMTLEPSGSEIINNHIYHIASWSRCYRPAILPKGVGITIAHNLIHDLPHIAILYSGNDMQIEYNEIYSVCMETGDAGAIYSGRDVTFRGNHISHNYIHHLGGVGLGTMGIYNDDVLSGTIMEHNYFYEVGRAVMLGGGVDYVVKNNVFVKCYPAVHMDCRAAHTEFFWTACYEEQRRKLYNGVQSFLHPNDPSVTLDCTKSPYIDRYPELAYLVQLYDDGRQLAATADIVQNVFCSKPLFRYYWDRRDANAEKFYDCGELVSLSEEELSCIFDTRHDVKSNWSPGKGDWRFARNYTAAPKDFEDAEWGLIGLRPECRAMEYGFEWDPEEFDSIGLLPQERTDNPPRILTCLTYPYKGESQPLTLGIRNMEDAPVSGDIQLYSGNPQIQLTQRTVSFQLAPHEEIHITVGDIHGAERFTVEARGVQAGIRPARAENYLGNWNRF</sequence>
<evidence type="ECO:0000313" key="2">
    <source>
        <dbReference type="EMBL" id="MBC8543529.1"/>
    </source>
</evidence>
<evidence type="ECO:0000313" key="3">
    <source>
        <dbReference type="Proteomes" id="UP000657006"/>
    </source>
</evidence>
<feature type="domain" description="Right handed beta helix" evidence="1">
    <location>
        <begin position="388"/>
        <end position="515"/>
    </location>
</feature>
<organism evidence="2 3">
    <name type="scientific">Bianquea renquensis</name>
    <dbReference type="NCBI Taxonomy" id="2763661"/>
    <lineage>
        <taxon>Bacteria</taxon>
        <taxon>Bacillati</taxon>
        <taxon>Bacillota</taxon>
        <taxon>Clostridia</taxon>
        <taxon>Eubacteriales</taxon>
        <taxon>Bianqueaceae</taxon>
        <taxon>Bianquea</taxon>
    </lineage>
</organism>
<keyword evidence="3" id="KW-1185">Reference proteome</keyword>
<dbReference type="Gene3D" id="2.160.20.10">
    <property type="entry name" value="Single-stranded right-handed beta-helix, Pectin lyase-like"/>
    <property type="match status" value="1"/>
</dbReference>